<evidence type="ECO:0000313" key="8">
    <source>
        <dbReference type="EMBL" id="SMC70602.1"/>
    </source>
</evidence>
<dbReference type="Gene3D" id="3.40.50.2300">
    <property type="match status" value="1"/>
</dbReference>
<reference evidence="8 9" key="1">
    <citation type="submission" date="2017-04" db="EMBL/GenBank/DDBJ databases">
        <authorList>
            <person name="Afonso C.L."/>
            <person name="Miller P.J."/>
            <person name="Scott M.A."/>
            <person name="Spackman E."/>
            <person name="Goraichik I."/>
            <person name="Dimitrov K.M."/>
            <person name="Suarez D.L."/>
            <person name="Swayne D.E."/>
        </authorList>
    </citation>
    <scope>NUCLEOTIDE SEQUENCE [LARGE SCALE GENOMIC DNA]</scope>
    <source>
        <strain evidence="8 9">DSM 43828</strain>
    </source>
</reference>
<keyword evidence="2" id="KW-0805">Transcription regulation</keyword>
<feature type="domain" description="HTH luxR-type" evidence="6">
    <location>
        <begin position="147"/>
        <end position="212"/>
    </location>
</feature>
<feature type="domain" description="Response regulatory" evidence="7">
    <location>
        <begin position="4"/>
        <end position="120"/>
    </location>
</feature>
<evidence type="ECO:0000256" key="5">
    <source>
        <dbReference type="PROSITE-ProRule" id="PRU00169"/>
    </source>
</evidence>
<dbReference type="PANTHER" id="PTHR43214">
    <property type="entry name" value="TWO-COMPONENT RESPONSE REGULATOR"/>
    <property type="match status" value="1"/>
</dbReference>
<dbReference type="InterPro" id="IPR039420">
    <property type="entry name" value="WalR-like"/>
</dbReference>
<evidence type="ECO:0000313" key="9">
    <source>
        <dbReference type="Proteomes" id="UP000192674"/>
    </source>
</evidence>
<evidence type="ECO:0000256" key="2">
    <source>
        <dbReference type="ARBA" id="ARBA00023015"/>
    </source>
</evidence>
<dbReference type="InterPro" id="IPR000792">
    <property type="entry name" value="Tscrpt_reg_LuxR_C"/>
</dbReference>
<dbReference type="GO" id="GO:0006355">
    <property type="term" value="P:regulation of DNA-templated transcription"/>
    <property type="evidence" value="ECO:0007669"/>
    <property type="project" value="InterPro"/>
</dbReference>
<keyword evidence="3" id="KW-0238">DNA-binding</keyword>
<dbReference type="SMART" id="SM00448">
    <property type="entry name" value="REC"/>
    <property type="match status" value="1"/>
</dbReference>
<keyword evidence="9" id="KW-1185">Reference proteome</keyword>
<dbReference type="InterPro" id="IPR058245">
    <property type="entry name" value="NreC/VraR/RcsB-like_REC"/>
</dbReference>
<name>A0A1W2BD04_KIBAR</name>
<dbReference type="PROSITE" id="PS00622">
    <property type="entry name" value="HTH_LUXR_1"/>
    <property type="match status" value="1"/>
</dbReference>
<dbReference type="Pfam" id="PF00196">
    <property type="entry name" value="GerE"/>
    <property type="match status" value="1"/>
</dbReference>
<dbReference type="OrthoDB" id="9808843at2"/>
<evidence type="ECO:0000259" key="7">
    <source>
        <dbReference type="PROSITE" id="PS50110"/>
    </source>
</evidence>
<sequence>MTIRVLLADDQALVRGAFAMLIDSAPDIECVGEAATGRQAIDTAAAVTPDVVLMDLRMPDLDGIEATRHITDNHPGVRVLVLTTYDTDENVAAALRAGASGFVVKDIRPADLLDAIRAVAAGERLLSPGPTATLIARFLRAPDHTPVTKRMDGLTEREREVLTLVAKGLSNHEIADTLVLSPLTVKTHVSRILTKLHARDRVHLVIAGYESGLVTPGSNPDNAR</sequence>
<dbReference type="SMART" id="SM00421">
    <property type="entry name" value="HTH_LUXR"/>
    <property type="match status" value="1"/>
</dbReference>
<dbReference type="CDD" id="cd06170">
    <property type="entry name" value="LuxR_C_like"/>
    <property type="match status" value="1"/>
</dbReference>
<keyword evidence="4" id="KW-0804">Transcription</keyword>
<evidence type="ECO:0000256" key="3">
    <source>
        <dbReference type="ARBA" id="ARBA00023125"/>
    </source>
</evidence>
<evidence type="ECO:0000256" key="1">
    <source>
        <dbReference type="ARBA" id="ARBA00022553"/>
    </source>
</evidence>
<accession>A0A1W2BD04</accession>
<protein>
    <submittedName>
        <fullName evidence="8">Two component transcriptional regulator, LuxR family</fullName>
    </submittedName>
</protein>
<dbReference type="PRINTS" id="PR00038">
    <property type="entry name" value="HTHLUXR"/>
</dbReference>
<dbReference type="SUPFAM" id="SSF52172">
    <property type="entry name" value="CheY-like"/>
    <property type="match status" value="1"/>
</dbReference>
<dbReference type="AlphaFoldDB" id="A0A1W2BD04"/>
<dbReference type="InterPro" id="IPR001789">
    <property type="entry name" value="Sig_transdc_resp-reg_receiver"/>
</dbReference>
<dbReference type="InterPro" id="IPR011006">
    <property type="entry name" value="CheY-like_superfamily"/>
</dbReference>
<gene>
    <name evidence="8" type="ORF">SAMN05661093_01575</name>
</gene>
<evidence type="ECO:0000259" key="6">
    <source>
        <dbReference type="PROSITE" id="PS50043"/>
    </source>
</evidence>
<dbReference type="GO" id="GO:0000160">
    <property type="term" value="P:phosphorelay signal transduction system"/>
    <property type="evidence" value="ECO:0007669"/>
    <property type="project" value="InterPro"/>
</dbReference>
<feature type="modified residue" description="4-aspartylphosphate" evidence="5">
    <location>
        <position position="55"/>
    </location>
</feature>
<evidence type="ECO:0000256" key="4">
    <source>
        <dbReference type="ARBA" id="ARBA00023163"/>
    </source>
</evidence>
<dbReference type="Proteomes" id="UP000192674">
    <property type="component" value="Unassembled WGS sequence"/>
</dbReference>
<keyword evidence="1 5" id="KW-0597">Phosphoprotein</keyword>
<dbReference type="InterPro" id="IPR016032">
    <property type="entry name" value="Sig_transdc_resp-reg_C-effctor"/>
</dbReference>
<dbReference type="Pfam" id="PF00072">
    <property type="entry name" value="Response_reg"/>
    <property type="match status" value="1"/>
</dbReference>
<dbReference type="PROSITE" id="PS50110">
    <property type="entry name" value="RESPONSE_REGULATORY"/>
    <property type="match status" value="1"/>
</dbReference>
<dbReference type="GO" id="GO:0003677">
    <property type="term" value="F:DNA binding"/>
    <property type="evidence" value="ECO:0007669"/>
    <property type="project" value="UniProtKB-KW"/>
</dbReference>
<dbReference type="EMBL" id="FWXV01000001">
    <property type="protein sequence ID" value="SMC70602.1"/>
    <property type="molecule type" value="Genomic_DNA"/>
</dbReference>
<dbReference type="PROSITE" id="PS50043">
    <property type="entry name" value="HTH_LUXR_2"/>
    <property type="match status" value="1"/>
</dbReference>
<proteinExistence type="predicted"/>
<dbReference type="PANTHER" id="PTHR43214:SF24">
    <property type="entry name" value="TRANSCRIPTIONAL REGULATORY PROTEIN NARL-RELATED"/>
    <property type="match status" value="1"/>
</dbReference>
<dbReference type="RefSeq" id="WP_084425246.1">
    <property type="nucleotide sequence ID" value="NZ_FWXV01000001.1"/>
</dbReference>
<dbReference type="CDD" id="cd17535">
    <property type="entry name" value="REC_NarL-like"/>
    <property type="match status" value="1"/>
</dbReference>
<dbReference type="SUPFAM" id="SSF46894">
    <property type="entry name" value="C-terminal effector domain of the bipartite response regulators"/>
    <property type="match status" value="1"/>
</dbReference>
<organism evidence="8 9">
    <name type="scientific">Kibdelosporangium aridum</name>
    <dbReference type="NCBI Taxonomy" id="2030"/>
    <lineage>
        <taxon>Bacteria</taxon>
        <taxon>Bacillati</taxon>
        <taxon>Actinomycetota</taxon>
        <taxon>Actinomycetes</taxon>
        <taxon>Pseudonocardiales</taxon>
        <taxon>Pseudonocardiaceae</taxon>
        <taxon>Kibdelosporangium</taxon>
    </lineage>
</organism>